<dbReference type="STRING" id="52560.SAMN04488082_10973"/>
<dbReference type="InterPro" id="IPR003959">
    <property type="entry name" value="ATPase_AAA_core"/>
</dbReference>
<dbReference type="PANTHER" id="PTHR32182">
    <property type="entry name" value="DNA REPLICATION AND REPAIR PROTEIN RECF"/>
    <property type="match status" value="1"/>
</dbReference>
<dbReference type="SUPFAM" id="SSF52540">
    <property type="entry name" value="P-loop containing nucleoside triphosphate hydrolases"/>
    <property type="match status" value="1"/>
</dbReference>
<dbReference type="GO" id="GO:0006302">
    <property type="term" value="P:double-strand break repair"/>
    <property type="evidence" value="ECO:0007669"/>
    <property type="project" value="TreeGrafter"/>
</dbReference>
<dbReference type="OrthoDB" id="127554at2"/>
<dbReference type="GO" id="GO:0016887">
    <property type="term" value="F:ATP hydrolysis activity"/>
    <property type="evidence" value="ECO:0007669"/>
    <property type="project" value="InterPro"/>
</dbReference>
<feature type="domain" description="ATPase AAA-type core" evidence="1">
    <location>
        <begin position="27"/>
        <end position="321"/>
    </location>
</feature>
<sequence length="373" mass="42438">MDSKLDKITIEGFKSIRSLKDFKLKDLNILIGGNGAGKSNFIDMFRMLRAMMEMSLPEPKSSNLSTYFEMGGGIDDFLFNGPKVTSELKVQLEFGRNKYKFTIAPTADENFLITEEKNYFASWWDICTHSHIPGLLADKDKLGAAGGKSVSWHVYNAIDSWRIYHFHDTSKNAPVRRSEIIQDNEYFRFDGSNIAPFLLGLREEEKGAYTEIVETIRTVTPFFQDFLLKPRKRGEKETVNLSWRQKGSDYPLQPYHFSDGTLRFICLATALLQPDPPSTLIIDEPELGLHPYAITVLAELMHAASKRTQLIVSTQSPALVDHFEPNDVVVVNRKQGASTFSRLNPEEFKDWLDEYSLGDLWRKNIVAGGPDHE</sequence>
<dbReference type="GO" id="GO:0005524">
    <property type="term" value="F:ATP binding"/>
    <property type="evidence" value="ECO:0007669"/>
    <property type="project" value="InterPro"/>
</dbReference>
<dbReference type="InterPro" id="IPR027417">
    <property type="entry name" value="P-loop_NTPase"/>
</dbReference>
<dbReference type="GO" id="GO:0000731">
    <property type="term" value="P:DNA synthesis involved in DNA repair"/>
    <property type="evidence" value="ECO:0007669"/>
    <property type="project" value="TreeGrafter"/>
</dbReference>
<dbReference type="Pfam" id="PF13304">
    <property type="entry name" value="AAA_21"/>
    <property type="match status" value="1"/>
</dbReference>
<dbReference type="PIRSF" id="PIRSF029347">
    <property type="entry name" value="RecF"/>
    <property type="match status" value="1"/>
</dbReference>
<accession>A0A1I3V4W3</accession>
<gene>
    <name evidence="2" type="ORF">SAMN04488082_10973</name>
</gene>
<evidence type="ECO:0000313" key="3">
    <source>
        <dbReference type="Proteomes" id="UP000198635"/>
    </source>
</evidence>
<dbReference type="Proteomes" id="UP000198635">
    <property type="component" value="Unassembled WGS sequence"/>
</dbReference>
<dbReference type="Gene3D" id="3.40.50.300">
    <property type="entry name" value="P-loop containing nucleotide triphosphate hydrolases"/>
    <property type="match status" value="1"/>
</dbReference>
<dbReference type="EMBL" id="FORX01000009">
    <property type="protein sequence ID" value="SFJ90694.1"/>
    <property type="molecule type" value="Genomic_DNA"/>
</dbReference>
<dbReference type="AlphaFoldDB" id="A0A1I3V4W3"/>
<proteinExistence type="predicted"/>
<dbReference type="InterPro" id="IPR014555">
    <property type="entry name" value="RecF-like"/>
</dbReference>
<evidence type="ECO:0000259" key="1">
    <source>
        <dbReference type="Pfam" id="PF13304"/>
    </source>
</evidence>
<name>A0A1I3V4W3_9BACT</name>
<dbReference type="PANTHER" id="PTHR32182:SF22">
    <property type="entry name" value="ATP-DEPENDENT ENDONUCLEASE, OLD FAMILY-RELATED"/>
    <property type="match status" value="1"/>
</dbReference>
<organism evidence="2 3">
    <name type="scientific">Desulfomicrobium apsheronum</name>
    <dbReference type="NCBI Taxonomy" id="52560"/>
    <lineage>
        <taxon>Bacteria</taxon>
        <taxon>Pseudomonadati</taxon>
        <taxon>Thermodesulfobacteriota</taxon>
        <taxon>Desulfovibrionia</taxon>
        <taxon>Desulfovibrionales</taxon>
        <taxon>Desulfomicrobiaceae</taxon>
        <taxon>Desulfomicrobium</taxon>
    </lineage>
</organism>
<reference evidence="3" key="1">
    <citation type="submission" date="2016-10" db="EMBL/GenBank/DDBJ databases">
        <authorList>
            <person name="Varghese N."/>
            <person name="Submissions S."/>
        </authorList>
    </citation>
    <scope>NUCLEOTIDE SEQUENCE [LARGE SCALE GENOMIC DNA]</scope>
    <source>
        <strain evidence="3">DSM 5918</strain>
    </source>
</reference>
<dbReference type="RefSeq" id="WP_092374985.1">
    <property type="nucleotide sequence ID" value="NZ_FORX01000009.1"/>
</dbReference>
<keyword evidence="3" id="KW-1185">Reference proteome</keyword>
<protein>
    <submittedName>
        <fullName evidence="2">Predicted ATPase</fullName>
    </submittedName>
</protein>
<evidence type="ECO:0000313" key="2">
    <source>
        <dbReference type="EMBL" id="SFJ90694.1"/>
    </source>
</evidence>